<dbReference type="OrthoDB" id="433512at2759"/>
<dbReference type="SUPFAM" id="SSF103473">
    <property type="entry name" value="MFS general substrate transporter"/>
    <property type="match status" value="1"/>
</dbReference>
<keyword evidence="4 6" id="KW-0472">Membrane</keyword>
<comment type="subcellular location">
    <subcellularLocation>
        <location evidence="1">Membrane</location>
        <topology evidence="1">Multi-pass membrane protein</topology>
    </subcellularLocation>
</comment>
<feature type="compositionally biased region" description="Basic residues" evidence="5">
    <location>
        <begin position="8"/>
        <end position="23"/>
    </location>
</feature>
<feature type="region of interest" description="Disordered" evidence="5">
    <location>
        <begin position="730"/>
        <end position="842"/>
    </location>
</feature>
<accession>A0A2K3QAP5</accession>
<feature type="region of interest" description="Disordered" evidence="5">
    <location>
        <begin position="49"/>
        <end position="74"/>
    </location>
</feature>
<dbReference type="GO" id="GO:0016020">
    <property type="term" value="C:membrane"/>
    <property type="evidence" value="ECO:0007669"/>
    <property type="project" value="UniProtKB-SubCell"/>
</dbReference>
<dbReference type="PROSITE" id="PS00217">
    <property type="entry name" value="SUGAR_TRANSPORT_2"/>
    <property type="match status" value="1"/>
</dbReference>
<dbReference type="AlphaFoldDB" id="A0A2K3QAP5"/>
<comment type="caution">
    <text evidence="8">The sequence shown here is derived from an EMBL/GenBank/DDBJ whole genome shotgun (WGS) entry which is preliminary data.</text>
</comment>
<feature type="compositionally biased region" description="Polar residues" evidence="5">
    <location>
        <begin position="798"/>
        <end position="807"/>
    </location>
</feature>
<feature type="transmembrane region" description="Helical" evidence="6">
    <location>
        <begin position="613"/>
        <end position="632"/>
    </location>
</feature>
<dbReference type="CDD" id="cd17364">
    <property type="entry name" value="MFS_PhT"/>
    <property type="match status" value="1"/>
</dbReference>
<feature type="transmembrane region" description="Helical" evidence="6">
    <location>
        <begin position="481"/>
        <end position="502"/>
    </location>
</feature>
<evidence type="ECO:0000259" key="7">
    <source>
        <dbReference type="PROSITE" id="PS50850"/>
    </source>
</evidence>
<feature type="region of interest" description="Disordered" evidence="5">
    <location>
        <begin position="1"/>
        <end position="25"/>
    </location>
</feature>
<evidence type="ECO:0000313" key="8">
    <source>
        <dbReference type="EMBL" id="PNY24620.1"/>
    </source>
</evidence>
<dbReference type="STRING" id="45235.A0A2K3QAP5"/>
<keyword evidence="3 6" id="KW-1133">Transmembrane helix</keyword>
<feature type="transmembrane region" description="Helical" evidence="6">
    <location>
        <begin position="238"/>
        <end position="260"/>
    </location>
</feature>
<evidence type="ECO:0000256" key="5">
    <source>
        <dbReference type="SAM" id="MobiDB-lite"/>
    </source>
</evidence>
<reference evidence="8 9" key="1">
    <citation type="submission" date="2017-08" db="EMBL/GenBank/DDBJ databases">
        <title>Harnessing the power of phylogenomics to disentangle the directionality and signatures of interkingdom host jumping in the parasitic fungal genus Tolypocladium.</title>
        <authorList>
            <person name="Quandt C.A."/>
            <person name="Patterson W."/>
            <person name="Spatafora J.W."/>
        </authorList>
    </citation>
    <scope>NUCLEOTIDE SEQUENCE [LARGE SCALE GENOMIC DNA]</scope>
    <source>
        <strain evidence="8 9">CBS 113982</strain>
    </source>
</reference>
<evidence type="ECO:0000256" key="4">
    <source>
        <dbReference type="ARBA" id="ARBA00023136"/>
    </source>
</evidence>
<dbReference type="PROSITE" id="PS50850">
    <property type="entry name" value="MFS"/>
    <property type="match status" value="1"/>
</dbReference>
<evidence type="ECO:0000313" key="9">
    <source>
        <dbReference type="Proteomes" id="UP000236621"/>
    </source>
</evidence>
<evidence type="ECO:0000256" key="3">
    <source>
        <dbReference type="ARBA" id="ARBA00022989"/>
    </source>
</evidence>
<dbReference type="EMBL" id="NRSZ01000864">
    <property type="protein sequence ID" value="PNY24620.1"/>
    <property type="molecule type" value="Genomic_DNA"/>
</dbReference>
<feature type="transmembrane region" description="Helical" evidence="6">
    <location>
        <begin position="272"/>
        <end position="300"/>
    </location>
</feature>
<gene>
    <name evidence="8" type="ORF">TCAP_05440</name>
</gene>
<dbReference type="InterPro" id="IPR036259">
    <property type="entry name" value="MFS_trans_sf"/>
</dbReference>
<feature type="transmembrane region" description="Helical" evidence="6">
    <location>
        <begin position="341"/>
        <end position="361"/>
    </location>
</feature>
<keyword evidence="2 6" id="KW-0812">Transmembrane</keyword>
<dbReference type="InterPro" id="IPR005828">
    <property type="entry name" value="MFS_sugar_transport-like"/>
</dbReference>
<organism evidence="8 9">
    <name type="scientific">Tolypocladium capitatum</name>
    <dbReference type="NCBI Taxonomy" id="45235"/>
    <lineage>
        <taxon>Eukaryota</taxon>
        <taxon>Fungi</taxon>
        <taxon>Dikarya</taxon>
        <taxon>Ascomycota</taxon>
        <taxon>Pezizomycotina</taxon>
        <taxon>Sordariomycetes</taxon>
        <taxon>Hypocreomycetidae</taxon>
        <taxon>Hypocreales</taxon>
        <taxon>Ophiocordycipitaceae</taxon>
        <taxon>Tolypocladium</taxon>
    </lineage>
</organism>
<sequence length="842" mass="91773">QGQTLRQPPRRRQRRAPAHRRTAPHVLYRDEASRTAFVGIYRASLALARPESTTRPSPAEVSGPAVDHQRQPARSVHNTAQVCVCAIARHSQRPPIYRAPRPSRSCCRPRSLQPSLLIASPSNHSLLRHEMLASMTAAGRERAFDGNRAFHSFYNDYSHISDPNLRRRLALSEIDKAPLGLYHARVVLVAGVGFLVDAYDMFSLHLITMLLGVVFWSGDQSQDGYGGNHGLLPRTTDYALRGSSNAGVVIGMVVFGWLADAVGRRRMYGIELVIIIVCTLSCTLVSSSPSISATGLLIFWRVLMGVGVGGDYPISSVITAEFAPTRWRGAMMAAVFSLQGIGMLFSSVVTLATTVAFKGSYAGIKDETMCNAACRVAADRSWRIIVGVGAIPACFGLYYRITIPETPRYTFDVQHDVEKADADIRAYIQRKSVGEHESNWNSRERDSEALLNVPRASWADAFAYFGAWRNLKVLTGTTMSWFFLNVAFHGLSLNSTVLLRAIGFTSGRTLYDKLYNHAVGMIVISCAGSIPGYWTAVFTIDTVGRKPLQVFGFLLLTVVFCILGFGLHSLSQGAVLALYVVGQFIFNAGPNTTTFVVPGECFPTRYRSTGHGLSAAMGKIGAIIAQVISIHLLQPRSDSGCVGHQCLTNLDAVLKLFALFMFLGTLVSLLVPETKGLTLEELSGEPRTSYNAGCNGSISLASPKLRAWNPFDMGQPAGFFYPRTHSSTFVKGHRSRRMGTMTPPELAAENGGQQKSRYWRRRQKRRVGSDGGSNDIALRSRSPSPRPNGLGGSADGAASTTSQTTLRQPPLPAWGAGWGRIDRGGTPPTSSNMELHDVGRLL</sequence>
<evidence type="ECO:0000256" key="6">
    <source>
        <dbReference type="SAM" id="Phobius"/>
    </source>
</evidence>
<feature type="transmembrane region" description="Helical" evidence="6">
    <location>
        <begin position="514"/>
        <end position="536"/>
    </location>
</feature>
<proteinExistence type="predicted"/>
<dbReference type="Pfam" id="PF00083">
    <property type="entry name" value="Sugar_tr"/>
    <property type="match status" value="1"/>
</dbReference>
<dbReference type="Proteomes" id="UP000236621">
    <property type="component" value="Unassembled WGS sequence"/>
</dbReference>
<feature type="non-terminal residue" evidence="8">
    <location>
        <position position="1"/>
    </location>
</feature>
<feature type="transmembrane region" description="Helical" evidence="6">
    <location>
        <begin position="382"/>
        <end position="401"/>
    </location>
</feature>
<keyword evidence="9" id="KW-1185">Reference proteome</keyword>
<feature type="domain" description="Major facilitator superfamily (MFS) profile" evidence="7">
    <location>
        <begin position="186"/>
        <end position="676"/>
    </location>
</feature>
<feature type="compositionally biased region" description="Basic residues" evidence="5">
    <location>
        <begin position="757"/>
        <end position="766"/>
    </location>
</feature>
<dbReference type="Gene3D" id="1.20.1250.20">
    <property type="entry name" value="MFS general substrate transporter like domains"/>
    <property type="match status" value="2"/>
</dbReference>
<name>A0A2K3QAP5_9HYPO</name>
<protein>
    <submittedName>
        <fullName evidence="8">Repressible high-affinity phosphate permease</fullName>
    </submittedName>
</protein>
<evidence type="ECO:0000256" key="2">
    <source>
        <dbReference type="ARBA" id="ARBA00022692"/>
    </source>
</evidence>
<feature type="transmembrane region" description="Helical" evidence="6">
    <location>
        <begin position="186"/>
        <end position="218"/>
    </location>
</feature>
<dbReference type="PANTHER" id="PTHR24064">
    <property type="entry name" value="SOLUTE CARRIER FAMILY 22 MEMBER"/>
    <property type="match status" value="1"/>
</dbReference>
<evidence type="ECO:0000256" key="1">
    <source>
        <dbReference type="ARBA" id="ARBA00004141"/>
    </source>
</evidence>
<dbReference type="InterPro" id="IPR020846">
    <property type="entry name" value="MFS_dom"/>
</dbReference>
<feature type="transmembrane region" description="Helical" evidence="6">
    <location>
        <begin position="548"/>
        <end position="567"/>
    </location>
</feature>
<dbReference type="GO" id="GO:0022857">
    <property type="term" value="F:transmembrane transporter activity"/>
    <property type="evidence" value="ECO:0007669"/>
    <property type="project" value="InterPro"/>
</dbReference>
<feature type="transmembrane region" description="Helical" evidence="6">
    <location>
        <begin position="652"/>
        <end position="671"/>
    </location>
</feature>
<dbReference type="InterPro" id="IPR005829">
    <property type="entry name" value="Sugar_transporter_CS"/>
</dbReference>